<dbReference type="Pfam" id="PF01381">
    <property type="entry name" value="HTH_3"/>
    <property type="match status" value="1"/>
</dbReference>
<sequence length="205" mass="23051">MSDEDWNALARAVRARRTDLGLSQAAVAASGGPSDFVISRIENNDEPRPRPDTLRKLDRALRWEAGTSQAIVASGEAPPTPPRVRVRTNRNGEWGQWREVDPAAEPAPRLTPEELLEKATTTAQEHAEMIGRLLLVPLLNLTQAERERIERIRTDIARLPGVLAPWLDTAAGNMQFLRQMSTHVNEAYRIFRTAQQRHDLTDTHD</sequence>
<organism evidence="2 3">
    <name type="scientific">Mycolicibacterium goodii</name>
    <name type="common">Mycobacterium goodii</name>
    <dbReference type="NCBI Taxonomy" id="134601"/>
    <lineage>
        <taxon>Bacteria</taxon>
        <taxon>Bacillati</taxon>
        <taxon>Actinomycetota</taxon>
        <taxon>Actinomycetes</taxon>
        <taxon>Mycobacteriales</taxon>
        <taxon>Mycobacteriaceae</taxon>
        <taxon>Mycolicibacterium</taxon>
    </lineage>
</organism>
<evidence type="ECO:0000313" key="2">
    <source>
        <dbReference type="EMBL" id="MBU8826467.1"/>
    </source>
</evidence>
<proteinExistence type="predicted"/>
<reference evidence="2 3" key="1">
    <citation type="submission" date="2021-05" db="EMBL/GenBank/DDBJ databases">
        <title>Draft Genome Sequences of Clinical Respiratory Isolates of Mycobacterium goodii Recovered in Ireland.</title>
        <authorList>
            <person name="Flanagan P.R."/>
            <person name="Mok S."/>
            <person name="Roycroft E."/>
            <person name="Rogers T.R."/>
            <person name="Fitzgibbon M."/>
        </authorList>
    </citation>
    <scope>NUCLEOTIDE SEQUENCE [LARGE SCALE GENOMIC DNA]</scope>
    <source>
        <strain evidence="2 3">14IE55</strain>
    </source>
</reference>
<dbReference type="InterPro" id="IPR001387">
    <property type="entry name" value="Cro/C1-type_HTH"/>
</dbReference>
<dbReference type="InterPro" id="IPR010982">
    <property type="entry name" value="Lambda_DNA-bd_dom_sf"/>
</dbReference>
<evidence type="ECO:0000313" key="3">
    <source>
        <dbReference type="Proteomes" id="UP000696413"/>
    </source>
</evidence>
<keyword evidence="3" id="KW-1185">Reference proteome</keyword>
<dbReference type="Gene3D" id="1.10.260.40">
    <property type="entry name" value="lambda repressor-like DNA-binding domains"/>
    <property type="match status" value="1"/>
</dbReference>
<evidence type="ECO:0000259" key="1">
    <source>
        <dbReference type="Pfam" id="PF01381"/>
    </source>
</evidence>
<comment type="caution">
    <text evidence="2">The sequence shown here is derived from an EMBL/GenBank/DDBJ whole genome shotgun (WGS) entry which is preliminary data.</text>
</comment>
<dbReference type="RefSeq" id="WP_214395794.1">
    <property type="nucleotide sequence ID" value="NZ_JAHBOM010000026.1"/>
</dbReference>
<dbReference type="Proteomes" id="UP000696413">
    <property type="component" value="Unassembled WGS sequence"/>
</dbReference>
<feature type="domain" description="HTH cro/C1-type" evidence="1">
    <location>
        <begin position="13"/>
        <end position="61"/>
    </location>
</feature>
<name>A0ABS6HUW3_MYCGD</name>
<dbReference type="SUPFAM" id="SSF47413">
    <property type="entry name" value="lambda repressor-like DNA-binding domains"/>
    <property type="match status" value="1"/>
</dbReference>
<accession>A0ABS6HUW3</accession>
<dbReference type="EMBL" id="JAHBOM010000026">
    <property type="protein sequence ID" value="MBU8826467.1"/>
    <property type="molecule type" value="Genomic_DNA"/>
</dbReference>
<protein>
    <submittedName>
        <fullName evidence="2">Helix-turn-helix domain-containing protein</fullName>
    </submittedName>
</protein>
<gene>
    <name evidence="2" type="ORF">KL859_26785</name>
</gene>